<dbReference type="GO" id="GO:0016887">
    <property type="term" value="F:ATP hydrolysis activity"/>
    <property type="evidence" value="ECO:0007669"/>
    <property type="project" value="InterPro"/>
</dbReference>
<evidence type="ECO:0000313" key="9">
    <source>
        <dbReference type="EMBL" id="MPL77957.1"/>
    </source>
</evidence>
<evidence type="ECO:0000256" key="6">
    <source>
        <dbReference type="ARBA" id="ARBA00022967"/>
    </source>
</evidence>
<evidence type="ECO:0000256" key="5">
    <source>
        <dbReference type="ARBA" id="ARBA00022840"/>
    </source>
</evidence>
<evidence type="ECO:0000259" key="8">
    <source>
        <dbReference type="PROSITE" id="PS50893"/>
    </source>
</evidence>
<keyword evidence="5 9" id="KW-0067">ATP-binding</keyword>
<protein>
    <submittedName>
        <fullName evidence="9">Energy-coupling factor transporter ATP-binding protein EcfA2</fullName>
        <ecNumber evidence="9">3.6.3.-</ecNumber>
    </submittedName>
</protein>
<dbReference type="GO" id="GO:0005524">
    <property type="term" value="F:ATP binding"/>
    <property type="evidence" value="ECO:0007669"/>
    <property type="project" value="UniProtKB-KW"/>
</dbReference>
<dbReference type="SMART" id="SM00382">
    <property type="entry name" value="AAA"/>
    <property type="match status" value="1"/>
</dbReference>
<accession>A0A644UG37</accession>
<sequence>MRIVLDAARFAAGSFSLSADAVFSAGPHLISGRIGSGKSTLASALAGLSRPNSGKVVLDGCASPVLLMQFPEYQVTGATLSAEAASWGVLGTEPVFSLLDAKTGGRDPFSLSRGELKRLMLACVFAGDPDVLVLDEPYASLDPEAKGVLTGLIEDRRGITVVFSHETEFAPRNAVKWRIKDGGLVRE</sequence>
<name>A0A644UG37_9ZZZZ</name>
<gene>
    <name evidence="9" type="primary">ecfA2_3</name>
    <name evidence="9" type="ORF">SDC9_23818</name>
</gene>
<dbReference type="SUPFAM" id="SSF52540">
    <property type="entry name" value="P-loop containing nucleoside triphosphate hydrolases"/>
    <property type="match status" value="1"/>
</dbReference>
<keyword evidence="6" id="KW-1278">Translocase</keyword>
<dbReference type="InterPro" id="IPR027417">
    <property type="entry name" value="P-loop_NTPase"/>
</dbReference>
<keyword evidence="9" id="KW-0378">Hydrolase</keyword>
<dbReference type="Pfam" id="PF00005">
    <property type="entry name" value="ABC_tran"/>
    <property type="match status" value="1"/>
</dbReference>
<evidence type="ECO:0000256" key="7">
    <source>
        <dbReference type="ARBA" id="ARBA00023136"/>
    </source>
</evidence>
<dbReference type="AlphaFoldDB" id="A0A644UG37"/>
<dbReference type="EMBL" id="VSSQ01000111">
    <property type="protein sequence ID" value="MPL77957.1"/>
    <property type="molecule type" value="Genomic_DNA"/>
</dbReference>
<dbReference type="InterPro" id="IPR003593">
    <property type="entry name" value="AAA+_ATPase"/>
</dbReference>
<dbReference type="GO" id="GO:0042626">
    <property type="term" value="F:ATPase-coupled transmembrane transporter activity"/>
    <property type="evidence" value="ECO:0007669"/>
    <property type="project" value="TreeGrafter"/>
</dbReference>
<dbReference type="PANTHER" id="PTHR43553:SF27">
    <property type="entry name" value="ENERGY-COUPLING FACTOR TRANSPORTER ATP-BINDING PROTEIN ECFA2"/>
    <property type="match status" value="1"/>
</dbReference>
<evidence type="ECO:0000256" key="2">
    <source>
        <dbReference type="ARBA" id="ARBA00022448"/>
    </source>
</evidence>
<feature type="domain" description="ABC transporter" evidence="8">
    <location>
        <begin position="1"/>
        <end position="187"/>
    </location>
</feature>
<keyword evidence="4" id="KW-0547">Nucleotide-binding</keyword>
<proteinExistence type="predicted"/>
<comment type="caution">
    <text evidence="9">The sequence shown here is derived from an EMBL/GenBank/DDBJ whole genome shotgun (WGS) entry which is preliminary data.</text>
</comment>
<dbReference type="GO" id="GO:0043190">
    <property type="term" value="C:ATP-binding cassette (ABC) transporter complex"/>
    <property type="evidence" value="ECO:0007669"/>
    <property type="project" value="TreeGrafter"/>
</dbReference>
<dbReference type="EC" id="3.6.3.-" evidence="9"/>
<reference evidence="9" key="1">
    <citation type="submission" date="2019-08" db="EMBL/GenBank/DDBJ databases">
        <authorList>
            <person name="Kucharzyk K."/>
            <person name="Murdoch R.W."/>
            <person name="Higgins S."/>
            <person name="Loffler F."/>
        </authorList>
    </citation>
    <scope>NUCLEOTIDE SEQUENCE</scope>
</reference>
<comment type="subcellular location">
    <subcellularLocation>
        <location evidence="1">Cell membrane</location>
        <topology evidence="1">Peripheral membrane protein</topology>
    </subcellularLocation>
</comment>
<keyword evidence="3" id="KW-1003">Cell membrane</keyword>
<dbReference type="Gene3D" id="3.40.50.300">
    <property type="entry name" value="P-loop containing nucleotide triphosphate hydrolases"/>
    <property type="match status" value="2"/>
</dbReference>
<evidence type="ECO:0000256" key="1">
    <source>
        <dbReference type="ARBA" id="ARBA00004202"/>
    </source>
</evidence>
<evidence type="ECO:0000256" key="3">
    <source>
        <dbReference type="ARBA" id="ARBA00022475"/>
    </source>
</evidence>
<keyword evidence="2" id="KW-0813">Transport</keyword>
<organism evidence="9">
    <name type="scientific">bioreactor metagenome</name>
    <dbReference type="NCBI Taxonomy" id="1076179"/>
    <lineage>
        <taxon>unclassified sequences</taxon>
        <taxon>metagenomes</taxon>
        <taxon>ecological metagenomes</taxon>
    </lineage>
</organism>
<dbReference type="PANTHER" id="PTHR43553">
    <property type="entry name" value="HEAVY METAL TRANSPORTER"/>
    <property type="match status" value="1"/>
</dbReference>
<dbReference type="PROSITE" id="PS50893">
    <property type="entry name" value="ABC_TRANSPORTER_2"/>
    <property type="match status" value="1"/>
</dbReference>
<dbReference type="InterPro" id="IPR050095">
    <property type="entry name" value="ECF_ABC_transporter_ATP-bd"/>
</dbReference>
<keyword evidence="7" id="KW-0472">Membrane</keyword>
<evidence type="ECO:0000256" key="4">
    <source>
        <dbReference type="ARBA" id="ARBA00022741"/>
    </source>
</evidence>
<dbReference type="InterPro" id="IPR003439">
    <property type="entry name" value="ABC_transporter-like_ATP-bd"/>
</dbReference>